<feature type="transmembrane region" description="Helical" evidence="6">
    <location>
        <begin position="204"/>
        <end position="226"/>
    </location>
</feature>
<evidence type="ECO:0000256" key="1">
    <source>
        <dbReference type="ARBA" id="ARBA00004651"/>
    </source>
</evidence>
<reference evidence="8 9" key="1">
    <citation type="journal article" date="2020" name="Biotechnol. Biofuels">
        <title>New insights from the biogas microbiome by comprehensive genome-resolved metagenomics of nearly 1600 species originating from multiple anaerobic digesters.</title>
        <authorList>
            <person name="Campanaro S."/>
            <person name="Treu L."/>
            <person name="Rodriguez-R L.M."/>
            <person name="Kovalovszki A."/>
            <person name="Ziels R.M."/>
            <person name="Maus I."/>
            <person name="Zhu X."/>
            <person name="Kougias P.G."/>
            <person name="Basile A."/>
            <person name="Luo G."/>
            <person name="Schluter A."/>
            <person name="Konstantinidis K.T."/>
            <person name="Angelidaki I."/>
        </authorList>
    </citation>
    <scope>NUCLEOTIDE SEQUENCE [LARGE SCALE GENOMIC DNA]</scope>
    <source>
        <strain evidence="8">AS06rmzACSIP_256</strain>
    </source>
</reference>
<feature type="transmembrane region" description="Helical" evidence="6">
    <location>
        <begin position="45"/>
        <end position="69"/>
    </location>
</feature>
<keyword evidence="3 6" id="KW-0812">Transmembrane</keyword>
<dbReference type="EMBL" id="JAAYYV010000251">
    <property type="protein sequence ID" value="NLF54650.1"/>
    <property type="molecule type" value="Genomic_DNA"/>
</dbReference>
<dbReference type="SMART" id="SM00267">
    <property type="entry name" value="GGDEF"/>
    <property type="match status" value="1"/>
</dbReference>
<dbReference type="Gene3D" id="3.30.70.270">
    <property type="match status" value="1"/>
</dbReference>
<dbReference type="CDD" id="cd01949">
    <property type="entry name" value="GGDEF"/>
    <property type="match status" value="1"/>
</dbReference>
<evidence type="ECO:0000313" key="9">
    <source>
        <dbReference type="Proteomes" id="UP000536534"/>
    </source>
</evidence>
<feature type="domain" description="GGDEF" evidence="7">
    <location>
        <begin position="336"/>
        <end position="469"/>
    </location>
</feature>
<comment type="subcellular location">
    <subcellularLocation>
        <location evidence="1">Cell membrane</location>
        <topology evidence="1">Multi-pass membrane protein</topology>
    </subcellularLocation>
</comment>
<keyword evidence="4 6" id="KW-1133">Transmembrane helix</keyword>
<evidence type="ECO:0000256" key="4">
    <source>
        <dbReference type="ARBA" id="ARBA00022989"/>
    </source>
</evidence>
<dbReference type="InterPro" id="IPR000160">
    <property type="entry name" value="GGDEF_dom"/>
</dbReference>
<feature type="transmembrane region" description="Helical" evidence="6">
    <location>
        <begin position="246"/>
        <end position="268"/>
    </location>
</feature>
<dbReference type="InterPro" id="IPR007895">
    <property type="entry name" value="MASE1"/>
</dbReference>
<proteinExistence type="predicted"/>
<dbReference type="FunFam" id="3.30.70.270:FF:000001">
    <property type="entry name" value="Diguanylate cyclase domain protein"/>
    <property type="match status" value="1"/>
</dbReference>
<comment type="caution">
    <text evidence="8">The sequence shown here is derived from an EMBL/GenBank/DDBJ whole genome shotgun (WGS) entry which is preliminary data.</text>
</comment>
<dbReference type="NCBIfam" id="TIGR00254">
    <property type="entry name" value="GGDEF"/>
    <property type="match status" value="1"/>
</dbReference>
<evidence type="ECO:0000256" key="2">
    <source>
        <dbReference type="ARBA" id="ARBA00022475"/>
    </source>
</evidence>
<dbReference type="Pfam" id="PF05231">
    <property type="entry name" value="MASE1"/>
    <property type="match status" value="1"/>
</dbReference>
<dbReference type="Proteomes" id="UP000536534">
    <property type="component" value="Unassembled WGS sequence"/>
</dbReference>
<accession>A0A7X7LX10</accession>
<keyword evidence="5 6" id="KW-0472">Membrane</keyword>
<sequence>MRQPSGPLLRPIANGAGQAVLIVLGYVLAWHGAALFEVHPNVSALYLSAGLTTALAMLCGWRALPLAYAALCLARGLDHGLNALHEVDWAGALRQIAIYGAAGLYLRRRWRGADFRLSLNGALRFTLITLVASFAAAATGLLIPPFDTLPAAARREVLLSFWAGDCAGVLIVVPLVALGHAWLRGGDALAHRWHEAISRRRGEPAPAALVLVSAAFAIGHALTGLPPGVGNGLVLLPVMLAGLKRGVLFGFAVALLVCAIELVPSLLLELAPGEVLALQLNLIVAIATALLAGAAHDDKLLDWRNANFDALTGLANRNRFHDQIGHELLRARRSGRPLALMYIDLDGFKAVNDALGHDAGDALLREVAGRLGHCVRASDTLARLGGDEFAAILPEPGSGDAVERVGRAMLAALARPIELDGGTARISASIGLALFPEDGEDAAHLLCRADRAMYEAKRRGRNRLVRHLDPATASQAARNASPVAGA</sequence>
<name>A0A7X7LX10_9RHOO</name>
<evidence type="ECO:0000259" key="7">
    <source>
        <dbReference type="PROSITE" id="PS50887"/>
    </source>
</evidence>
<evidence type="ECO:0000256" key="5">
    <source>
        <dbReference type="ARBA" id="ARBA00023136"/>
    </source>
</evidence>
<organism evidence="8 9">
    <name type="scientific">Thauera phenolivorans</name>
    <dbReference type="NCBI Taxonomy" id="1792543"/>
    <lineage>
        <taxon>Bacteria</taxon>
        <taxon>Pseudomonadati</taxon>
        <taxon>Pseudomonadota</taxon>
        <taxon>Betaproteobacteria</taxon>
        <taxon>Rhodocyclales</taxon>
        <taxon>Zoogloeaceae</taxon>
        <taxon>Thauera</taxon>
    </lineage>
</organism>
<feature type="transmembrane region" description="Helical" evidence="6">
    <location>
        <begin position="12"/>
        <end position="33"/>
    </location>
</feature>
<gene>
    <name evidence="8" type="ORF">GX576_09715</name>
</gene>
<dbReference type="AlphaFoldDB" id="A0A7X7LX10"/>
<evidence type="ECO:0000313" key="8">
    <source>
        <dbReference type="EMBL" id="NLF54650.1"/>
    </source>
</evidence>
<keyword evidence="2" id="KW-1003">Cell membrane</keyword>
<dbReference type="InterPro" id="IPR052163">
    <property type="entry name" value="DGC-Regulatory_Protein"/>
</dbReference>
<dbReference type="PANTHER" id="PTHR46663:SF3">
    <property type="entry name" value="SLL0267 PROTEIN"/>
    <property type="match status" value="1"/>
</dbReference>
<dbReference type="InterPro" id="IPR043128">
    <property type="entry name" value="Rev_trsase/Diguanyl_cyclase"/>
</dbReference>
<dbReference type="OrthoDB" id="9813903at2"/>
<dbReference type="SUPFAM" id="SSF55073">
    <property type="entry name" value="Nucleotide cyclase"/>
    <property type="match status" value="1"/>
</dbReference>
<dbReference type="InterPro" id="IPR029787">
    <property type="entry name" value="Nucleotide_cyclase"/>
</dbReference>
<dbReference type="GO" id="GO:0003824">
    <property type="term" value="F:catalytic activity"/>
    <property type="evidence" value="ECO:0007669"/>
    <property type="project" value="UniProtKB-ARBA"/>
</dbReference>
<feature type="transmembrane region" description="Helical" evidence="6">
    <location>
        <begin position="127"/>
        <end position="146"/>
    </location>
</feature>
<dbReference type="PROSITE" id="PS50887">
    <property type="entry name" value="GGDEF"/>
    <property type="match status" value="1"/>
</dbReference>
<evidence type="ECO:0000256" key="3">
    <source>
        <dbReference type="ARBA" id="ARBA00022692"/>
    </source>
</evidence>
<evidence type="ECO:0000256" key="6">
    <source>
        <dbReference type="SAM" id="Phobius"/>
    </source>
</evidence>
<protein>
    <submittedName>
        <fullName evidence="8">Sensor domain-containing diguanylate cyclase</fullName>
    </submittedName>
</protein>
<dbReference type="RefSeq" id="WP_068809245.1">
    <property type="nucleotide sequence ID" value="NZ_MBFM01000005.1"/>
</dbReference>
<dbReference type="PANTHER" id="PTHR46663">
    <property type="entry name" value="DIGUANYLATE CYCLASE DGCT-RELATED"/>
    <property type="match status" value="1"/>
</dbReference>
<feature type="transmembrane region" description="Helical" evidence="6">
    <location>
        <begin position="275"/>
        <end position="295"/>
    </location>
</feature>
<dbReference type="GO" id="GO:0005886">
    <property type="term" value="C:plasma membrane"/>
    <property type="evidence" value="ECO:0007669"/>
    <property type="project" value="UniProtKB-SubCell"/>
</dbReference>
<feature type="transmembrane region" description="Helical" evidence="6">
    <location>
        <begin position="158"/>
        <end position="183"/>
    </location>
</feature>
<dbReference type="Pfam" id="PF00990">
    <property type="entry name" value="GGDEF"/>
    <property type="match status" value="1"/>
</dbReference>